<dbReference type="GO" id="GO:0005886">
    <property type="term" value="C:plasma membrane"/>
    <property type="evidence" value="ECO:0007669"/>
    <property type="project" value="UniProtKB-SubCell"/>
</dbReference>
<keyword evidence="4 12" id="KW-0808">Transferase</keyword>
<keyword evidence="7 9" id="KW-0472">Membrane</keyword>
<gene>
    <name evidence="12" type="ORF">Krac_0783</name>
</gene>
<reference evidence="12 13" key="1">
    <citation type="journal article" date="2011" name="Stand. Genomic Sci.">
        <title>Non-contiguous finished genome sequence and contextual data of the filamentous soil bacterium Ktedonobacter racemifer type strain (SOSP1-21).</title>
        <authorList>
            <person name="Chang Y.J."/>
            <person name="Land M."/>
            <person name="Hauser L."/>
            <person name="Chertkov O."/>
            <person name="Del Rio T.G."/>
            <person name="Nolan M."/>
            <person name="Copeland A."/>
            <person name="Tice H."/>
            <person name="Cheng J.F."/>
            <person name="Lucas S."/>
            <person name="Han C."/>
            <person name="Goodwin L."/>
            <person name="Pitluck S."/>
            <person name="Ivanova N."/>
            <person name="Ovchinikova G."/>
            <person name="Pati A."/>
            <person name="Chen A."/>
            <person name="Palaniappan K."/>
            <person name="Mavromatis K."/>
            <person name="Liolios K."/>
            <person name="Brettin T."/>
            <person name="Fiebig A."/>
            <person name="Rohde M."/>
            <person name="Abt B."/>
            <person name="Goker M."/>
            <person name="Detter J.C."/>
            <person name="Woyke T."/>
            <person name="Bristow J."/>
            <person name="Eisen J.A."/>
            <person name="Markowitz V."/>
            <person name="Hugenholtz P."/>
            <person name="Kyrpides N.C."/>
            <person name="Klenk H.P."/>
            <person name="Lapidus A."/>
        </authorList>
    </citation>
    <scope>NUCLEOTIDE SEQUENCE [LARGE SCALE GENOMIC DNA]</scope>
    <source>
        <strain evidence="13">DSM 44963</strain>
    </source>
</reference>
<feature type="region of interest" description="Disordered" evidence="8">
    <location>
        <begin position="1"/>
        <end position="23"/>
    </location>
</feature>
<evidence type="ECO:0000259" key="10">
    <source>
        <dbReference type="Pfam" id="PF13231"/>
    </source>
</evidence>
<dbReference type="Proteomes" id="UP000004508">
    <property type="component" value="Unassembled WGS sequence"/>
</dbReference>
<feature type="domain" description="Glycosyltransferase RgtA/B/C/D-like" evidence="10">
    <location>
        <begin position="86"/>
        <end position="244"/>
    </location>
</feature>
<feature type="transmembrane region" description="Helical" evidence="9">
    <location>
        <begin position="402"/>
        <end position="422"/>
    </location>
</feature>
<feature type="compositionally biased region" description="Low complexity" evidence="8">
    <location>
        <begin position="665"/>
        <end position="688"/>
    </location>
</feature>
<evidence type="ECO:0000256" key="7">
    <source>
        <dbReference type="ARBA" id="ARBA00023136"/>
    </source>
</evidence>
<comment type="subcellular location">
    <subcellularLocation>
        <location evidence="1">Cell membrane</location>
        <topology evidence="1">Multi-pass membrane protein</topology>
    </subcellularLocation>
</comment>
<dbReference type="Pfam" id="PF13231">
    <property type="entry name" value="PMT_2"/>
    <property type="match status" value="1"/>
</dbReference>
<evidence type="ECO:0000256" key="2">
    <source>
        <dbReference type="ARBA" id="ARBA00022475"/>
    </source>
</evidence>
<dbReference type="InterPro" id="IPR038731">
    <property type="entry name" value="RgtA/B/C-like"/>
</dbReference>
<dbReference type="STRING" id="485913.Krac_0783"/>
<feature type="compositionally biased region" description="Polar residues" evidence="8">
    <location>
        <begin position="291"/>
        <end position="305"/>
    </location>
</feature>
<dbReference type="InterPro" id="IPR050297">
    <property type="entry name" value="LipidA_mod_glycosyltrf_83"/>
</dbReference>
<feature type="transmembrane region" description="Helical" evidence="9">
    <location>
        <begin position="344"/>
        <end position="363"/>
    </location>
</feature>
<feature type="region of interest" description="Disordered" evidence="8">
    <location>
        <begin position="621"/>
        <end position="649"/>
    </location>
</feature>
<evidence type="ECO:0000259" key="11">
    <source>
        <dbReference type="Pfam" id="PF24878"/>
    </source>
</evidence>
<dbReference type="GO" id="GO:0010041">
    <property type="term" value="P:response to iron(III) ion"/>
    <property type="evidence" value="ECO:0007669"/>
    <property type="project" value="TreeGrafter"/>
</dbReference>
<feature type="transmembrane region" description="Helical" evidence="9">
    <location>
        <begin position="460"/>
        <end position="482"/>
    </location>
</feature>
<feature type="transmembrane region" description="Helical" evidence="9">
    <location>
        <begin position="131"/>
        <end position="151"/>
    </location>
</feature>
<feature type="region of interest" description="Disordered" evidence="8">
    <location>
        <begin position="291"/>
        <end position="314"/>
    </location>
</feature>
<proteinExistence type="predicted"/>
<accession>D6U8J5</accession>
<feature type="transmembrane region" description="Helical" evidence="9">
    <location>
        <begin position="101"/>
        <end position="125"/>
    </location>
</feature>
<comment type="caution">
    <text evidence="12">The sequence shown here is derived from an EMBL/GenBank/DDBJ whole genome shotgun (WGS) entry which is preliminary data.</text>
</comment>
<feature type="transmembrane region" description="Helical" evidence="9">
    <location>
        <begin position="185"/>
        <end position="215"/>
    </location>
</feature>
<keyword evidence="13" id="KW-1185">Reference proteome</keyword>
<dbReference type="EMBL" id="ADVG01000005">
    <property type="protein sequence ID" value="EFH80206.1"/>
    <property type="molecule type" value="Genomic_DNA"/>
</dbReference>
<keyword evidence="2" id="KW-1003">Cell membrane</keyword>
<keyword evidence="6 9" id="KW-1133">Transmembrane helix</keyword>
<feature type="transmembrane region" description="Helical" evidence="9">
    <location>
        <begin position="163"/>
        <end position="179"/>
    </location>
</feature>
<name>D6U8J5_KTERA</name>
<evidence type="ECO:0000256" key="6">
    <source>
        <dbReference type="ARBA" id="ARBA00022989"/>
    </source>
</evidence>
<dbReference type="OrthoDB" id="9810398at2"/>
<keyword evidence="3" id="KW-0328">Glycosyltransferase</keyword>
<dbReference type="PANTHER" id="PTHR33908:SF3">
    <property type="entry name" value="UNDECAPRENYL PHOSPHATE-ALPHA-4-AMINO-4-DEOXY-L-ARABINOSE ARABINOSYL TRANSFERASE"/>
    <property type="match status" value="1"/>
</dbReference>
<organism evidence="12 13">
    <name type="scientific">Ktedonobacter racemifer DSM 44963</name>
    <dbReference type="NCBI Taxonomy" id="485913"/>
    <lineage>
        <taxon>Bacteria</taxon>
        <taxon>Bacillati</taxon>
        <taxon>Chloroflexota</taxon>
        <taxon>Ktedonobacteria</taxon>
        <taxon>Ktedonobacterales</taxon>
        <taxon>Ktedonobacteraceae</taxon>
        <taxon>Ktedonobacter</taxon>
    </lineage>
</organism>
<feature type="compositionally biased region" description="Low complexity" evidence="8">
    <location>
        <begin position="10"/>
        <end position="20"/>
    </location>
</feature>
<feature type="transmembrane region" description="Helical" evidence="9">
    <location>
        <begin position="494"/>
        <end position="516"/>
    </location>
</feature>
<dbReference type="InParanoid" id="D6U8J5"/>
<evidence type="ECO:0000313" key="12">
    <source>
        <dbReference type="EMBL" id="EFH80206.1"/>
    </source>
</evidence>
<protein>
    <submittedName>
        <fullName evidence="12">Glycosyl transferase family 39</fullName>
    </submittedName>
</protein>
<feature type="transmembrane region" description="Helical" evidence="9">
    <location>
        <begin position="28"/>
        <end position="47"/>
    </location>
</feature>
<dbReference type="RefSeq" id="WP_007922629.1">
    <property type="nucleotide sequence ID" value="NZ_ADVG01000005.1"/>
</dbReference>
<feature type="compositionally biased region" description="Low complexity" evidence="8">
    <location>
        <begin position="628"/>
        <end position="639"/>
    </location>
</feature>
<feature type="region of interest" description="Disordered" evidence="8">
    <location>
        <begin position="665"/>
        <end position="702"/>
    </location>
</feature>
<feature type="transmembrane region" description="Helical" evidence="9">
    <location>
        <begin position="375"/>
        <end position="396"/>
    </location>
</feature>
<dbReference type="InterPro" id="IPR056785">
    <property type="entry name" value="YkcA/B-like_C"/>
</dbReference>
<evidence type="ECO:0000256" key="8">
    <source>
        <dbReference type="SAM" id="MobiDB-lite"/>
    </source>
</evidence>
<evidence type="ECO:0000256" key="9">
    <source>
        <dbReference type="SAM" id="Phobius"/>
    </source>
</evidence>
<dbReference type="PANTHER" id="PTHR33908">
    <property type="entry name" value="MANNOSYLTRANSFERASE YKCB-RELATED"/>
    <property type="match status" value="1"/>
</dbReference>
<feature type="transmembrane region" description="Helical" evidence="9">
    <location>
        <begin position="227"/>
        <end position="247"/>
    </location>
</feature>
<feature type="transmembrane region" description="Helical" evidence="9">
    <location>
        <begin position="434"/>
        <end position="454"/>
    </location>
</feature>
<evidence type="ECO:0000256" key="5">
    <source>
        <dbReference type="ARBA" id="ARBA00022692"/>
    </source>
</evidence>
<dbReference type="GO" id="GO:0016763">
    <property type="term" value="F:pentosyltransferase activity"/>
    <property type="evidence" value="ECO:0007669"/>
    <property type="project" value="TreeGrafter"/>
</dbReference>
<dbReference type="eggNOG" id="COG1807">
    <property type="taxonomic scope" value="Bacteria"/>
</dbReference>
<dbReference type="GO" id="GO:0009103">
    <property type="term" value="P:lipopolysaccharide biosynthetic process"/>
    <property type="evidence" value="ECO:0007669"/>
    <property type="project" value="UniProtKB-ARBA"/>
</dbReference>
<dbReference type="Pfam" id="PF24878">
    <property type="entry name" value="YkcB_C"/>
    <property type="match status" value="1"/>
</dbReference>
<sequence>MAETITTSNQAEPEYPTEQPEPQKDTVVWQRIALGAILLISVFMNFYKLGQIGFDTYYPPAVRSMMDNWHNFFFAAYDPGGFTSLDKPPVGFWLQVLSAKIFGLTPFSVLLPQALCGVLAVLLLYSLVRRQFGATAGLLAALALALSPVSIVTNRNVTIDSTLALVLLVGAWAVLRAAATGRPRWLLLCAAMVGIGFNIKMLEAYLVLPAFGLLYLLAAPTSIWKRLWHLAVALLLLLVISFSWALAVDLTPATLRPHVGSTQENSEIGLALGYNGLQRLLGVGIKGGTATPNNVQSPGSTSGSQAGPGKGKAPAGISITTGNGTWNAPGNAVPAPFHLFTEPLAGQSGWLLPLAIVGMIALVKFRRPRPRSDRTLQALILWGMWLLTMGVFFSVAGFIHEYYLTVMYPALAALCGIGLVTMWQDYRRSGWRAWLLPLALIATAAEQVFILTGYPNWGRWMIPLLIVLCALAVLVLIGARLPLRFTRNERVARLLMPALALGLVALVLGPTLWAAIPIFQGTESDLPLAGPSQNDGPMGGLNPMKKGVVDKGGVDPALIRYLSTHQGNAQILAAVAGMADDIILATNKPVIPLDGFSSYPLTTSELASLVSSGKLRFLLLNEPQDPNQGPQQGQGQTIGKIGGGSAGTHGEDVLTWAKQHCKVVPSSQWQSSSSGPSASSGPQLGSGPNPNDMKLYDCAAAH</sequence>
<feature type="domain" description="Putative mannosyltransferase YkcA/B-like C-terminal" evidence="11">
    <location>
        <begin position="558"/>
        <end position="624"/>
    </location>
</feature>
<evidence type="ECO:0000256" key="3">
    <source>
        <dbReference type="ARBA" id="ARBA00022676"/>
    </source>
</evidence>
<dbReference type="AlphaFoldDB" id="D6U8J5"/>
<evidence type="ECO:0000313" key="13">
    <source>
        <dbReference type="Proteomes" id="UP000004508"/>
    </source>
</evidence>
<evidence type="ECO:0000256" key="4">
    <source>
        <dbReference type="ARBA" id="ARBA00022679"/>
    </source>
</evidence>
<evidence type="ECO:0000256" key="1">
    <source>
        <dbReference type="ARBA" id="ARBA00004651"/>
    </source>
</evidence>
<keyword evidence="5 9" id="KW-0812">Transmembrane</keyword>
<dbReference type="FunCoup" id="D6U8J5">
    <property type="interactions" value="79"/>
</dbReference>